<protein>
    <submittedName>
        <fullName evidence="1">Uncharacterized protein</fullName>
    </submittedName>
</protein>
<evidence type="ECO:0000313" key="2">
    <source>
        <dbReference type="Proteomes" id="UP000309215"/>
    </source>
</evidence>
<dbReference type="EMBL" id="SSMQ01000029">
    <property type="protein sequence ID" value="TKD03430.1"/>
    <property type="molecule type" value="Genomic_DNA"/>
</dbReference>
<sequence>MDGLRSNWEAVVETISKGTRDPRLAAALDIRASGRISLAEAASMLGEPTAAPGWRRKLTRRLRYLERIHGVSLLVPQIGRRGTVVMLEGLREACPIPVASVLAMQEFHARLVGMEGRLGTFEGEVERLKSPAASKRG</sequence>
<organism evidence="1 2">
    <name type="scientific">Polyangium fumosum</name>
    <dbReference type="NCBI Taxonomy" id="889272"/>
    <lineage>
        <taxon>Bacteria</taxon>
        <taxon>Pseudomonadati</taxon>
        <taxon>Myxococcota</taxon>
        <taxon>Polyangia</taxon>
        <taxon>Polyangiales</taxon>
        <taxon>Polyangiaceae</taxon>
        <taxon>Polyangium</taxon>
    </lineage>
</organism>
<dbReference type="OrthoDB" id="9830167at2"/>
<dbReference type="AlphaFoldDB" id="A0A4V5PMH6"/>
<accession>A0A4V5PMH6</accession>
<dbReference type="Proteomes" id="UP000309215">
    <property type="component" value="Unassembled WGS sequence"/>
</dbReference>
<gene>
    <name evidence="1" type="ORF">E8A74_26060</name>
</gene>
<proteinExistence type="predicted"/>
<comment type="caution">
    <text evidence="1">The sequence shown here is derived from an EMBL/GenBank/DDBJ whole genome shotgun (WGS) entry which is preliminary data.</text>
</comment>
<dbReference type="RefSeq" id="WP_136931782.1">
    <property type="nucleotide sequence ID" value="NZ_SSMQ01000029.1"/>
</dbReference>
<name>A0A4V5PMH6_9BACT</name>
<reference evidence="1 2" key="1">
    <citation type="submission" date="2019-04" db="EMBL/GenBank/DDBJ databases">
        <authorList>
            <person name="Li Y."/>
            <person name="Wang J."/>
        </authorList>
    </citation>
    <scope>NUCLEOTIDE SEQUENCE [LARGE SCALE GENOMIC DNA]</scope>
    <source>
        <strain evidence="1 2">DSM 14668</strain>
    </source>
</reference>
<keyword evidence="2" id="KW-1185">Reference proteome</keyword>
<evidence type="ECO:0000313" key="1">
    <source>
        <dbReference type="EMBL" id="TKD03430.1"/>
    </source>
</evidence>